<dbReference type="Gene3D" id="6.10.140.2220">
    <property type="match status" value="1"/>
</dbReference>
<sequence length="614" mass="64356">MSAETRRCGHCGLDVRCSEFSAKQLKAKAAKRKCKTCMSNKKLEWGSAYDYDPLDPSTFADWTGSLPWARSGGVRKHYDAASALSGLVEAAHDADAAASHVRLCVDAEGPGAANLIIDCVRLDGKFHCVLSAGTEPVIVVHWSNWQFPRDVQRFVQALQATDDGSQMTQISASAGALAGVVRELEANAAAIAPDFLARRRPPGPHEDQPARAAGLGGKRPRARARAAPRAAAPISAPSGVLGGLEPLELPAWRGPTAEAFAPPIPAGAGAAGDAQMCLVAMARILDAASSGNSPGFALRDRAAGTRVLLVVPIGRPFCRAAGESPVIPVSFAVRDMPRRLADAAFAAFIRSELPGMTGAREITPPTASAVEALEAELALNQAALSPSFVAARQSRVAGARASVLAPLGWAAGRAAKGCLACGRPATKACMRCKAKIYCSATCQRSHWPAHKQVCAPPEDGGDWVDVDPSADALAGRLAAMGIDPSDCVTERISLGGGKSGKVRANKDRTVDKEIIVKVSNPMPAGPAAPVDPRTTSGTILIYDEKRKTHVTADPDSFAGGRADFVKLFTCVHRFGGAGEAAGVSYGLKAYLRAYVTEEGKLRIFTDHSLPLQPW</sequence>
<feature type="region of interest" description="Disordered" evidence="5">
    <location>
        <begin position="197"/>
        <end position="223"/>
    </location>
</feature>
<dbReference type="PANTHER" id="PTHR10237:SF14">
    <property type="entry name" value="MYND-TYPE DOMAIN-CONTAINING PROTEIN"/>
    <property type="match status" value="1"/>
</dbReference>
<evidence type="ECO:0000313" key="8">
    <source>
        <dbReference type="Proteomes" id="UP001363151"/>
    </source>
</evidence>
<evidence type="ECO:0000256" key="5">
    <source>
        <dbReference type="SAM" id="MobiDB-lite"/>
    </source>
</evidence>
<feature type="domain" description="MYND-type" evidence="6">
    <location>
        <begin position="418"/>
        <end position="454"/>
    </location>
</feature>
<keyword evidence="1" id="KW-0479">Metal-binding</keyword>
<dbReference type="InterPro" id="IPR002893">
    <property type="entry name" value="Znf_MYND"/>
</dbReference>
<keyword evidence="2 4" id="KW-0863">Zinc-finger</keyword>
<evidence type="ECO:0000256" key="1">
    <source>
        <dbReference type="ARBA" id="ARBA00022723"/>
    </source>
</evidence>
<proteinExistence type="predicted"/>
<dbReference type="PROSITE" id="PS01360">
    <property type="entry name" value="ZF_MYND_1"/>
    <property type="match status" value="1"/>
</dbReference>
<gene>
    <name evidence="7" type="ORF">SO694_00050232</name>
</gene>
<evidence type="ECO:0000256" key="3">
    <source>
        <dbReference type="ARBA" id="ARBA00022833"/>
    </source>
</evidence>
<dbReference type="Proteomes" id="UP001363151">
    <property type="component" value="Unassembled WGS sequence"/>
</dbReference>
<dbReference type="SUPFAM" id="SSF144232">
    <property type="entry name" value="HIT/MYND zinc finger-like"/>
    <property type="match status" value="1"/>
</dbReference>
<dbReference type="EMBL" id="JBBJCI010000203">
    <property type="protein sequence ID" value="KAK7241321.1"/>
    <property type="molecule type" value="Genomic_DNA"/>
</dbReference>
<comment type="caution">
    <text evidence="7">The sequence shown here is derived from an EMBL/GenBank/DDBJ whole genome shotgun (WGS) entry which is preliminary data.</text>
</comment>
<evidence type="ECO:0000259" key="6">
    <source>
        <dbReference type="PROSITE" id="PS50865"/>
    </source>
</evidence>
<dbReference type="InterPro" id="IPR024119">
    <property type="entry name" value="TF_DEAF-1"/>
</dbReference>
<evidence type="ECO:0000313" key="7">
    <source>
        <dbReference type="EMBL" id="KAK7241321.1"/>
    </source>
</evidence>
<accession>A0ABR1FZ10</accession>
<reference evidence="7 8" key="1">
    <citation type="submission" date="2024-03" db="EMBL/GenBank/DDBJ databases">
        <title>Aureococcus anophagefferens CCMP1851 and Kratosvirus quantuckense: Draft genome of a second virus-susceptible host strain in the model system.</title>
        <authorList>
            <person name="Chase E."/>
            <person name="Truchon A.R."/>
            <person name="Schepens W."/>
            <person name="Wilhelm S.W."/>
        </authorList>
    </citation>
    <scope>NUCLEOTIDE SEQUENCE [LARGE SCALE GENOMIC DNA]</scope>
    <source>
        <strain evidence="7 8">CCMP1851</strain>
    </source>
</reference>
<dbReference type="PANTHER" id="PTHR10237">
    <property type="entry name" value="DEFORMED EPIDERMAL AUTOREGULATORY FACTOR 1 HOMOLOG SUPPRESSIN"/>
    <property type="match status" value="1"/>
</dbReference>
<protein>
    <recommendedName>
        <fullName evidence="6">MYND-type domain-containing protein</fullName>
    </recommendedName>
</protein>
<dbReference type="PROSITE" id="PS50865">
    <property type="entry name" value="ZF_MYND_2"/>
    <property type="match status" value="1"/>
</dbReference>
<evidence type="ECO:0000256" key="4">
    <source>
        <dbReference type="PROSITE-ProRule" id="PRU00134"/>
    </source>
</evidence>
<dbReference type="Pfam" id="PF01753">
    <property type="entry name" value="zf-MYND"/>
    <property type="match status" value="1"/>
</dbReference>
<evidence type="ECO:0000256" key="2">
    <source>
        <dbReference type="ARBA" id="ARBA00022771"/>
    </source>
</evidence>
<keyword evidence="3" id="KW-0862">Zinc</keyword>
<name>A0ABR1FZ10_AURAN</name>
<keyword evidence="8" id="KW-1185">Reference proteome</keyword>
<organism evidence="7 8">
    <name type="scientific">Aureococcus anophagefferens</name>
    <name type="common">Harmful bloom alga</name>
    <dbReference type="NCBI Taxonomy" id="44056"/>
    <lineage>
        <taxon>Eukaryota</taxon>
        <taxon>Sar</taxon>
        <taxon>Stramenopiles</taxon>
        <taxon>Ochrophyta</taxon>
        <taxon>Pelagophyceae</taxon>
        <taxon>Pelagomonadales</taxon>
        <taxon>Pelagomonadaceae</taxon>
        <taxon>Aureococcus</taxon>
    </lineage>
</organism>